<evidence type="ECO:0000313" key="4">
    <source>
        <dbReference type="Proteomes" id="UP001500320"/>
    </source>
</evidence>
<dbReference type="Proteomes" id="UP001500320">
    <property type="component" value="Unassembled WGS sequence"/>
</dbReference>
<sequence length="224" mass="23908">MERLLERIPAGFGGPAGGVGKLFHFQGSGTGGAGGGGATATAPDQNIPPDGAAGPAGPAPGRHVTGTTAERQDRRNRNLAGPSSRRNGPAATGLPLLRMTHTEIEITAELVRELLRDQHPDLADHPVRLGARGWDNQLWRLGDDLAVRLPWATRDADALLGKEHAWLPALAPRLPLPVPVPQRLGEPSALFPRPWIVTTWVPGEPTDRAPSRARRRPPTPWPPS</sequence>
<evidence type="ECO:0000259" key="2">
    <source>
        <dbReference type="Pfam" id="PF01636"/>
    </source>
</evidence>
<accession>A0ABP6NLY0</accession>
<dbReference type="Gene3D" id="3.30.200.20">
    <property type="entry name" value="Phosphorylase Kinase, domain 1"/>
    <property type="match status" value="1"/>
</dbReference>
<feature type="region of interest" description="Disordered" evidence="1">
    <location>
        <begin position="202"/>
        <end position="224"/>
    </location>
</feature>
<feature type="compositionally biased region" description="Low complexity" evidence="1">
    <location>
        <begin position="48"/>
        <end position="61"/>
    </location>
</feature>
<gene>
    <name evidence="3" type="ORF">GCM10010466_49640</name>
</gene>
<feature type="domain" description="Aminoglycoside phosphotransferase" evidence="2">
    <location>
        <begin position="131"/>
        <end position="209"/>
    </location>
</feature>
<feature type="region of interest" description="Disordered" evidence="1">
    <location>
        <begin position="30"/>
        <end position="96"/>
    </location>
</feature>
<comment type="caution">
    <text evidence="3">The sequence shown here is derived from an EMBL/GenBank/DDBJ whole genome shotgun (WGS) entry which is preliminary data.</text>
</comment>
<evidence type="ECO:0000313" key="3">
    <source>
        <dbReference type="EMBL" id="GAA3152709.1"/>
    </source>
</evidence>
<protein>
    <recommendedName>
        <fullName evidence="2">Aminoglycoside phosphotransferase domain-containing protein</fullName>
    </recommendedName>
</protein>
<dbReference type="InterPro" id="IPR011009">
    <property type="entry name" value="Kinase-like_dom_sf"/>
</dbReference>
<reference evidence="4" key="1">
    <citation type="journal article" date="2019" name="Int. J. Syst. Evol. Microbiol.">
        <title>The Global Catalogue of Microorganisms (GCM) 10K type strain sequencing project: providing services to taxonomists for standard genome sequencing and annotation.</title>
        <authorList>
            <consortium name="The Broad Institute Genomics Platform"/>
            <consortium name="The Broad Institute Genome Sequencing Center for Infectious Disease"/>
            <person name="Wu L."/>
            <person name="Ma J."/>
        </authorList>
    </citation>
    <scope>NUCLEOTIDE SEQUENCE [LARGE SCALE GENOMIC DNA]</scope>
    <source>
        <strain evidence="4">JCM 9373</strain>
    </source>
</reference>
<dbReference type="InterPro" id="IPR002575">
    <property type="entry name" value="Aminoglycoside_PTrfase"/>
</dbReference>
<dbReference type="Pfam" id="PF01636">
    <property type="entry name" value="APH"/>
    <property type="match status" value="1"/>
</dbReference>
<dbReference type="SUPFAM" id="SSF56112">
    <property type="entry name" value="Protein kinase-like (PK-like)"/>
    <property type="match status" value="1"/>
</dbReference>
<evidence type="ECO:0000256" key="1">
    <source>
        <dbReference type="SAM" id="MobiDB-lite"/>
    </source>
</evidence>
<name>A0ABP6NLY0_9ACTN</name>
<keyword evidence="4" id="KW-1185">Reference proteome</keyword>
<proteinExistence type="predicted"/>
<organism evidence="3 4">
    <name type="scientific">Planomonospora alba</name>
    <dbReference type="NCBI Taxonomy" id="161354"/>
    <lineage>
        <taxon>Bacteria</taxon>
        <taxon>Bacillati</taxon>
        <taxon>Actinomycetota</taxon>
        <taxon>Actinomycetes</taxon>
        <taxon>Streptosporangiales</taxon>
        <taxon>Streptosporangiaceae</taxon>
        <taxon>Planomonospora</taxon>
    </lineage>
</organism>
<dbReference type="EMBL" id="BAAAUT010000044">
    <property type="protein sequence ID" value="GAA3152709.1"/>
    <property type="molecule type" value="Genomic_DNA"/>
</dbReference>